<reference evidence="8 9" key="1">
    <citation type="submission" date="2022-09" db="EMBL/GenBank/DDBJ databases">
        <title>Intensive care unit water sources are persistently colonized with multi-drug resistant bacteria and are the site of extensive horizontal gene transfer of antibiotic resistance genes.</title>
        <authorList>
            <person name="Diorio-Toth L."/>
        </authorList>
    </citation>
    <scope>NUCLEOTIDE SEQUENCE [LARGE SCALE GENOMIC DNA]</scope>
    <source>
        <strain evidence="8 9">GD03967</strain>
    </source>
</reference>
<evidence type="ECO:0000256" key="3">
    <source>
        <dbReference type="ARBA" id="ARBA00022692"/>
    </source>
</evidence>
<accession>A0ABD4Z2U2</accession>
<keyword evidence="4 6" id="KW-1133">Transmembrane helix</keyword>
<protein>
    <submittedName>
        <fullName evidence="8">GtrA family protein</fullName>
    </submittedName>
</protein>
<evidence type="ECO:0000256" key="5">
    <source>
        <dbReference type="ARBA" id="ARBA00023136"/>
    </source>
</evidence>
<sequence>MKRIVLARTLLQLGCFAVVGTAATGIHWAITVASVELFGMSPAYANVIGWLTAMLVAFLGHQNFTFKQNSRATSIIVVRFMTLSLLNFLVVQAAYVILLPRLGLGYEALLGVILALAAIASFLVNRLWVFRQQQIRRPRNM</sequence>
<dbReference type="AlphaFoldDB" id="A0ABD4Z2U2"/>
<evidence type="ECO:0000256" key="6">
    <source>
        <dbReference type="SAM" id="Phobius"/>
    </source>
</evidence>
<evidence type="ECO:0000313" key="9">
    <source>
        <dbReference type="Proteomes" id="UP001158644"/>
    </source>
</evidence>
<gene>
    <name evidence="8" type="ORF">N5C72_28800</name>
</gene>
<dbReference type="PANTHER" id="PTHR38459:SF1">
    <property type="entry name" value="PROPHAGE BACTOPRENOL-LINKED GLUCOSE TRANSLOCASE HOMOLOG"/>
    <property type="match status" value="1"/>
</dbReference>
<proteinExistence type="inferred from homology"/>
<comment type="similarity">
    <text evidence="2">Belongs to the GtrA family.</text>
</comment>
<dbReference type="Pfam" id="PF04138">
    <property type="entry name" value="GtrA_DPMS_TM"/>
    <property type="match status" value="1"/>
</dbReference>
<dbReference type="PANTHER" id="PTHR38459">
    <property type="entry name" value="PROPHAGE BACTOPRENOL-LINKED GLUCOSE TRANSLOCASE HOMOLOG"/>
    <property type="match status" value="1"/>
</dbReference>
<evidence type="ECO:0000313" key="8">
    <source>
        <dbReference type="EMBL" id="MDH1182097.1"/>
    </source>
</evidence>
<feature type="transmembrane region" description="Helical" evidence="6">
    <location>
        <begin position="76"/>
        <end position="98"/>
    </location>
</feature>
<name>A0ABD4Z2U2_9BURK</name>
<dbReference type="RefSeq" id="WP_279992473.1">
    <property type="nucleotide sequence ID" value="NZ_JAOBZK010000097.1"/>
</dbReference>
<dbReference type="InterPro" id="IPR051401">
    <property type="entry name" value="GtrA_CellWall_Glycosyl"/>
</dbReference>
<evidence type="ECO:0000256" key="2">
    <source>
        <dbReference type="ARBA" id="ARBA00009399"/>
    </source>
</evidence>
<comment type="subcellular location">
    <subcellularLocation>
        <location evidence="1">Membrane</location>
        <topology evidence="1">Multi-pass membrane protein</topology>
    </subcellularLocation>
</comment>
<keyword evidence="5 6" id="KW-0472">Membrane</keyword>
<dbReference type="GO" id="GO:0016020">
    <property type="term" value="C:membrane"/>
    <property type="evidence" value="ECO:0007669"/>
    <property type="project" value="UniProtKB-SubCell"/>
</dbReference>
<dbReference type="Proteomes" id="UP001158644">
    <property type="component" value="Unassembled WGS sequence"/>
</dbReference>
<keyword evidence="3 6" id="KW-0812">Transmembrane</keyword>
<evidence type="ECO:0000256" key="1">
    <source>
        <dbReference type="ARBA" id="ARBA00004141"/>
    </source>
</evidence>
<dbReference type="InterPro" id="IPR007267">
    <property type="entry name" value="GtrA_DPMS_TM"/>
</dbReference>
<dbReference type="EMBL" id="JAOBZK010000097">
    <property type="protein sequence ID" value="MDH1182097.1"/>
    <property type="molecule type" value="Genomic_DNA"/>
</dbReference>
<feature type="domain" description="GtrA/DPMS transmembrane" evidence="7">
    <location>
        <begin position="16"/>
        <end position="130"/>
    </location>
</feature>
<organism evidence="8 9">
    <name type="scientific">Achromobacter mucicolens</name>
    <dbReference type="NCBI Taxonomy" id="1389922"/>
    <lineage>
        <taxon>Bacteria</taxon>
        <taxon>Pseudomonadati</taxon>
        <taxon>Pseudomonadota</taxon>
        <taxon>Betaproteobacteria</taxon>
        <taxon>Burkholderiales</taxon>
        <taxon>Alcaligenaceae</taxon>
        <taxon>Achromobacter</taxon>
    </lineage>
</organism>
<comment type="caution">
    <text evidence="8">The sequence shown here is derived from an EMBL/GenBank/DDBJ whole genome shotgun (WGS) entry which is preliminary data.</text>
</comment>
<feature type="transmembrane region" description="Helical" evidence="6">
    <location>
        <begin position="104"/>
        <end position="129"/>
    </location>
</feature>
<evidence type="ECO:0000259" key="7">
    <source>
        <dbReference type="Pfam" id="PF04138"/>
    </source>
</evidence>
<feature type="transmembrane region" description="Helical" evidence="6">
    <location>
        <begin position="43"/>
        <end position="64"/>
    </location>
</feature>
<evidence type="ECO:0000256" key="4">
    <source>
        <dbReference type="ARBA" id="ARBA00022989"/>
    </source>
</evidence>